<keyword evidence="1" id="KW-0812">Transmembrane</keyword>
<dbReference type="KEGG" id="nev:NTE_02174"/>
<protein>
    <submittedName>
        <fullName evidence="2">Uncharacterized protein</fullName>
    </submittedName>
</protein>
<proteinExistence type="predicted"/>
<feature type="transmembrane region" description="Helical" evidence="1">
    <location>
        <begin position="37"/>
        <end position="55"/>
    </location>
</feature>
<reference evidence="2 3" key="1">
    <citation type="journal article" date="2014" name="PLoS ONE">
        <title>Genome Sequence of Candidatus Nitrososphaera evergladensis from Group I.1b Enriched from Everglades Soil Reveals Novel Genomic Features of the Ammonia-Oxidizing Archaea.</title>
        <authorList>
            <person name="Zhalnina K.V."/>
            <person name="Dias R."/>
            <person name="Leonard M.T."/>
            <person name="Dorr de Quadros P."/>
            <person name="Camargo F.A."/>
            <person name="Drew J.C."/>
            <person name="Farmerie W.G."/>
            <person name="Daroub S.H."/>
            <person name="Triplett E.W."/>
        </authorList>
    </citation>
    <scope>NUCLEOTIDE SEQUENCE [LARGE SCALE GENOMIC DNA]</scope>
    <source>
        <strain evidence="2 3">SR1</strain>
    </source>
</reference>
<dbReference type="GeneID" id="41597898"/>
<dbReference type="OrthoDB" id="374950at2157"/>
<keyword evidence="1" id="KW-1133">Transmembrane helix</keyword>
<dbReference type="HOGENOM" id="CLU_163108_0_0_2"/>
<keyword evidence="1" id="KW-0472">Membrane</keyword>
<evidence type="ECO:0000256" key="1">
    <source>
        <dbReference type="SAM" id="Phobius"/>
    </source>
</evidence>
<dbReference type="EMBL" id="CP007174">
    <property type="protein sequence ID" value="AIF84228.1"/>
    <property type="molecule type" value="Genomic_DNA"/>
</dbReference>
<keyword evidence="3" id="KW-1185">Reference proteome</keyword>
<accession>A0A075MSZ9</accession>
<dbReference type="AlphaFoldDB" id="A0A075MSZ9"/>
<sequence>MVPTDVTGSAITVKCVACDRKGINKISLAAVLKRNKFLLGVIFGYWMFAIFPLPFLQLGGYEATAIVLQPVLFATAILTIPFVFMIIAWQKRAPKEN</sequence>
<dbReference type="Proteomes" id="UP000028194">
    <property type="component" value="Chromosome"/>
</dbReference>
<dbReference type="RefSeq" id="WP_148700841.1">
    <property type="nucleotide sequence ID" value="NZ_CP007174.1"/>
</dbReference>
<gene>
    <name evidence="2" type="ORF">NTE_02174</name>
</gene>
<feature type="transmembrane region" description="Helical" evidence="1">
    <location>
        <begin position="67"/>
        <end position="89"/>
    </location>
</feature>
<dbReference type="eggNOG" id="arCOG02777">
    <property type="taxonomic scope" value="Archaea"/>
</dbReference>
<organism evidence="2 3">
    <name type="scientific">Candidatus Nitrososphaera evergladensis SR1</name>
    <dbReference type="NCBI Taxonomy" id="1459636"/>
    <lineage>
        <taxon>Archaea</taxon>
        <taxon>Nitrososphaerota</taxon>
        <taxon>Nitrososphaeria</taxon>
        <taxon>Nitrososphaerales</taxon>
        <taxon>Nitrososphaeraceae</taxon>
        <taxon>Nitrososphaera</taxon>
    </lineage>
</organism>
<evidence type="ECO:0000313" key="3">
    <source>
        <dbReference type="Proteomes" id="UP000028194"/>
    </source>
</evidence>
<evidence type="ECO:0000313" key="2">
    <source>
        <dbReference type="EMBL" id="AIF84228.1"/>
    </source>
</evidence>
<name>A0A075MSZ9_9ARCH</name>